<dbReference type="RefSeq" id="WP_344334448.1">
    <property type="nucleotide sequence ID" value="NZ_BAAAPZ010000002.1"/>
</dbReference>
<dbReference type="InterPro" id="IPR027417">
    <property type="entry name" value="P-loop_NTPase"/>
</dbReference>
<reference evidence="2" key="1">
    <citation type="journal article" date="2019" name="Int. J. Syst. Evol. Microbiol.">
        <title>The Global Catalogue of Microorganisms (GCM) 10K type strain sequencing project: providing services to taxonomists for standard genome sequencing and annotation.</title>
        <authorList>
            <consortium name="The Broad Institute Genomics Platform"/>
            <consortium name="The Broad Institute Genome Sequencing Center for Infectious Disease"/>
            <person name="Wu L."/>
            <person name="Ma J."/>
        </authorList>
    </citation>
    <scope>NUCLEOTIDE SEQUENCE [LARGE SCALE GENOMIC DNA]</scope>
    <source>
        <strain evidence="2">JCM 15900</strain>
    </source>
</reference>
<dbReference type="EMBL" id="BAAAPZ010000002">
    <property type="protein sequence ID" value="GAA2087483.1"/>
    <property type="molecule type" value="Genomic_DNA"/>
</dbReference>
<accession>A0ABP5HYK3</accession>
<protein>
    <submittedName>
        <fullName evidence="1">Uncharacterized protein</fullName>
    </submittedName>
</protein>
<comment type="caution">
    <text evidence="1">The sequence shown here is derived from an EMBL/GenBank/DDBJ whole genome shotgun (WGS) entry which is preliminary data.</text>
</comment>
<name>A0ABP5HYK3_9MICO</name>
<evidence type="ECO:0000313" key="2">
    <source>
        <dbReference type="Proteomes" id="UP001500984"/>
    </source>
</evidence>
<proteinExistence type="predicted"/>
<dbReference type="Proteomes" id="UP001500984">
    <property type="component" value="Unassembled WGS sequence"/>
</dbReference>
<keyword evidence="2" id="KW-1185">Reference proteome</keyword>
<sequence length="216" mass="23637">MLRPVLKPVAPVRDFQDWSAWREITAVTINSVMRELPDRGPRLVIVPKTIAAEVYWSQITASLDPDTTLLPVALHVTPEEHRRRVAGDTEEPDAQRWRLRRFERSQTLLPPAPVGRCVRSMARSRCAVVGIAPVGAVSSRATQASEPLPQGHGTNAEVLDRDAGHTVLRDAHNDVAELLGAGGGHGVIHPDAPRRHATSDVTYSRSRAIGLELTLT</sequence>
<organism evidence="1 2">
    <name type="scientific">Brevibacterium salitolerans</name>
    <dbReference type="NCBI Taxonomy" id="1403566"/>
    <lineage>
        <taxon>Bacteria</taxon>
        <taxon>Bacillati</taxon>
        <taxon>Actinomycetota</taxon>
        <taxon>Actinomycetes</taxon>
        <taxon>Micrococcales</taxon>
        <taxon>Brevibacteriaceae</taxon>
        <taxon>Brevibacterium</taxon>
    </lineage>
</organism>
<dbReference type="Gene3D" id="3.40.50.300">
    <property type="entry name" value="P-loop containing nucleotide triphosphate hydrolases"/>
    <property type="match status" value="1"/>
</dbReference>
<evidence type="ECO:0000313" key="1">
    <source>
        <dbReference type="EMBL" id="GAA2087483.1"/>
    </source>
</evidence>
<gene>
    <name evidence="1" type="ORF">GCM10009823_01870</name>
</gene>